<evidence type="ECO:0000256" key="1">
    <source>
        <dbReference type="ARBA" id="ARBA00007664"/>
    </source>
</evidence>
<dbReference type="OrthoDB" id="10061449at2759"/>
<dbReference type="AlphaFoldDB" id="A0A7E5WMP1"/>
<comment type="similarity">
    <text evidence="1">Belongs to the peptidase S1 family.</text>
</comment>
<evidence type="ECO:0000256" key="5">
    <source>
        <dbReference type="ARBA" id="ARBA00023157"/>
    </source>
</evidence>
<dbReference type="PANTHER" id="PTHR24276:SF91">
    <property type="entry name" value="AT26814P-RELATED"/>
    <property type="match status" value="1"/>
</dbReference>
<reference evidence="9" key="1">
    <citation type="submission" date="2025-08" db="UniProtKB">
        <authorList>
            <consortium name="RefSeq"/>
        </authorList>
    </citation>
    <scope>IDENTIFICATION</scope>
</reference>
<dbReference type="InterPro" id="IPR043504">
    <property type="entry name" value="Peptidase_S1_PA_chymotrypsin"/>
</dbReference>
<dbReference type="InterPro" id="IPR001314">
    <property type="entry name" value="Peptidase_S1A"/>
</dbReference>
<gene>
    <name evidence="9" type="primary">LOC113503993</name>
</gene>
<evidence type="ECO:0000256" key="6">
    <source>
        <dbReference type="SAM" id="SignalP"/>
    </source>
</evidence>
<evidence type="ECO:0000256" key="4">
    <source>
        <dbReference type="ARBA" id="ARBA00022825"/>
    </source>
</evidence>
<dbReference type="PROSITE" id="PS00134">
    <property type="entry name" value="TRYPSIN_HIS"/>
    <property type="match status" value="1"/>
</dbReference>
<dbReference type="Gene3D" id="2.40.10.10">
    <property type="entry name" value="Trypsin-like serine proteases"/>
    <property type="match status" value="2"/>
</dbReference>
<dbReference type="InterPro" id="IPR018114">
    <property type="entry name" value="TRYPSIN_HIS"/>
</dbReference>
<dbReference type="PANTHER" id="PTHR24276">
    <property type="entry name" value="POLYSERASE-RELATED"/>
    <property type="match status" value="1"/>
</dbReference>
<keyword evidence="5" id="KW-1015">Disulfide bond</keyword>
<keyword evidence="4" id="KW-0720">Serine protease</keyword>
<keyword evidence="3" id="KW-0378">Hydrolase</keyword>
<dbReference type="InterPro" id="IPR001254">
    <property type="entry name" value="Trypsin_dom"/>
</dbReference>
<dbReference type="GO" id="GO:0006508">
    <property type="term" value="P:proteolysis"/>
    <property type="evidence" value="ECO:0007669"/>
    <property type="project" value="UniProtKB-KW"/>
</dbReference>
<proteinExistence type="inferred from homology"/>
<organism evidence="8 9">
    <name type="scientific">Trichoplusia ni</name>
    <name type="common">Cabbage looper</name>
    <dbReference type="NCBI Taxonomy" id="7111"/>
    <lineage>
        <taxon>Eukaryota</taxon>
        <taxon>Metazoa</taxon>
        <taxon>Ecdysozoa</taxon>
        <taxon>Arthropoda</taxon>
        <taxon>Hexapoda</taxon>
        <taxon>Insecta</taxon>
        <taxon>Pterygota</taxon>
        <taxon>Neoptera</taxon>
        <taxon>Endopterygota</taxon>
        <taxon>Lepidoptera</taxon>
        <taxon>Glossata</taxon>
        <taxon>Ditrysia</taxon>
        <taxon>Noctuoidea</taxon>
        <taxon>Noctuidae</taxon>
        <taxon>Plusiinae</taxon>
        <taxon>Trichoplusia</taxon>
    </lineage>
</organism>
<dbReference type="PROSITE" id="PS50240">
    <property type="entry name" value="TRYPSIN_DOM"/>
    <property type="match status" value="1"/>
</dbReference>
<dbReference type="GO" id="GO:0004252">
    <property type="term" value="F:serine-type endopeptidase activity"/>
    <property type="evidence" value="ECO:0007669"/>
    <property type="project" value="InterPro"/>
</dbReference>
<dbReference type="Proteomes" id="UP000322000">
    <property type="component" value="Chromosome 20"/>
</dbReference>
<dbReference type="InParanoid" id="A0A7E5WMP1"/>
<dbReference type="Pfam" id="PF00089">
    <property type="entry name" value="Trypsin"/>
    <property type="match status" value="1"/>
</dbReference>
<feature type="signal peptide" evidence="6">
    <location>
        <begin position="1"/>
        <end position="19"/>
    </location>
</feature>
<dbReference type="SUPFAM" id="SSF50494">
    <property type="entry name" value="Trypsin-like serine proteases"/>
    <property type="match status" value="1"/>
</dbReference>
<keyword evidence="6" id="KW-0732">Signal</keyword>
<keyword evidence="2" id="KW-0645">Protease</keyword>
<dbReference type="SMART" id="SM00020">
    <property type="entry name" value="Tryp_SPc"/>
    <property type="match status" value="1"/>
</dbReference>
<accession>A0A7E5WMP1</accession>
<evidence type="ECO:0000259" key="7">
    <source>
        <dbReference type="PROSITE" id="PS50240"/>
    </source>
</evidence>
<dbReference type="GeneID" id="113503993"/>
<sequence>MHWITIILCFISLFEMSVSNIFLRVKDGRNAKDGEFPFVVSFFYTVLVTCRTNPKPDEIKAIRFCTGSILSQTWILSAAHCVADETLRTFRVWHTNFTTSPIGTKYLKSIRKIVIHPAHIDNDYVTQNDISLILVDKLDVDSLGRLSAVDHLTMMGLPVTYVGGGVTDDPEDDDIRPLQVGEGGIVPCSKRHGFSKYVICVTQRCDNRRQRPWLGDSGGPLLYAGRIIGVTSFGAVDPVGGVDAFAAVSPHLDWIRYVMETQALPNFLRNID</sequence>
<evidence type="ECO:0000256" key="3">
    <source>
        <dbReference type="ARBA" id="ARBA00022801"/>
    </source>
</evidence>
<dbReference type="InterPro" id="IPR050430">
    <property type="entry name" value="Peptidase_S1"/>
</dbReference>
<dbReference type="InterPro" id="IPR009003">
    <property type="entry name" value="Peptidase_S1_PA"/>
</dbReference>
<evidence type="ECO:0000313" key="9">
    <source>
        <dbReference type="RefSeq" id="XP_026741949.1"/>
    </source>
</evidence>
<dbReference type="RefSeq" id="XP_026741949.1">
    <property type="nucleotide sequence ID" value="XM_026886148.1"/>
</dbReference>
<evidence type="ECO:0000313" key="8">
    <source>
        <dbReference type="Proteomes" id="UP000322000"/>
    </source>
</evidence>
<feature type="domain" description="Peptidase S1" evidence="7">
    <location>
        <begin position="25"/>
        <end position="260"/>
    </location>
</feature>
<feature type="chain" id="PRO_5028944552" evidence="6">
    <location>
        <begin position="20"/>
        <end position="272"/>
    </location>
</feature>
<dbReference type="KEGG" id="tnl:113503993"/>
<protein>
    <submittedName>
        <fullName evidence="9">Brachyurin-like</fullName>
    </submittedName>
</protein>
<evidence type="ECO:0000256" key="2">
    <source>
        <dbReference type="ARBA" id="ARBA00022670"/>
    </source>
</evidence>
<name>A0A7E5WMP1_TRINI</name>
<dbReference type="PRINTS" id="PR00722">
    <property type="entry name" value="CHYMOTRYPSIN"/>
</dbReference>
<keyword evidence="8" id="KW-1185">Reference proteome</keyword>